<dbReference type="InterPro" id="IPR032402">
    <property type="entry name" value="AbLIM_anchor"/>
</dbReference>
<dbReference type="GO" id="GO:0015629">
    <property type="term" value="C:actin cytoskeleton"/>
    <property type="evidence" value="ECO:0007669"/>
    <property type="project" value="TreeGrafter"/>
</dbReference>
<accession>A0AAD9EX21</accession>
<feature type="domain" description="Putative adherens-junction anchoring" evidence="2">
    <location>
        <begin position="114"/>
        <end position="254"/>
    </location>
</feature>
<dbReference type="PANTHER" id="PTHR24213">
    <property type="entry name" value="ACTIN-BINDING LIM PROTEIN"/>
    <property type="match status" value="1"/>
</dbReference>
<dbReference type="AlphaFoldDB" id="A0AAD9EX21"/>
<dbReference type="Proteomes" id="UP001228049">
    <property type="component" value="Unassembled WGS sequence"/>
</dbReference>
<evidence type="ECO:0000259" key="2">
    <source>
        <dbReference type="Pfam" id="PF16182"/>
    </source>
</evidence>
<dbReference type="Pfam" id="PF16182">
    <property type="entry name" value="AbLIM_anchor"/>
    <property type="match status" value="2"/>
</dbReference>
<gene>
    <name evidence="3" type="ORF">KUDE01_022957</name>
</gene>
<dbReference type="EMBL" id="JASDAP010000022">
    <property type="protein sequence ID" value="KAK1884643.1"/>
    <property type="molecule type" value="Genomic_DNA"/>
</dbReference>
<evidence type="ECO:0000313" key="4">
    <source>
        <dbReference type="Proteomes" id="UP001228049"/>
    </source>
</evidence>
<feature type="region of interest" description="Disordered" evidence="1">
    <location>
        <begin position="98"/>
        <end position="152"/>
    </location>
</feature>
<sequence length="350" mass="38143">MPCLCLNLLDGSLTSSRFEKQKTLCSSCRSRATFEQQEQRLSADMQKVEAQVSPAHLAASRGTTPGSPATGITARVDDQLVGYRDLAALPRDKAILQRSLSPPAPSPIMSPEVKARRAQSETDSVSPAGSTLTLQKRRSQQHFHTPDNGDNIYMKPPIYKQDVIKVSEGLTVIRSAMFPAAQPPDPNLPSKIETDGDAEMLREQELEKIKSNLGRLILKEEKEKAVQYRRKTQSLPDRTHMHTKFEAETQKAAQREFCVQMQSAEFASEKGQPACRTLCSQLLSKRAGPSVVSSCLQRAGPSVVSSCLQRAGPSVVSSCLQRAGPSVISSCLQRAGPSVVSSCLQRADPL</sequence>
<reference evidence="3" key="1">
    <citation type="submission" date="2023-04" db="EMBL/GenBank/DDBJ databases">
        <title>Chromosome-level genome of Chaenocephalus aceratus.</title>
        <authorList>
            <person name="Park H."/>
        </authorList>
    </citation>
    <scope>NUCLEOTIDE SEQUENCE</scope>
    <source>
        <strain evidence="3">DE</strain>
        <tissue evidence="3">Muscle</tissue>
    </source>
</reference>
<evidence type="ECO:0000256" key="1">
    <source>
        <dbReference type="SAM" id="MobiDB-lite"/>
    </source>
</evidence>
<dbReference type="GO" id="GO:0030032">
    <property type="term" value="P:lamellipodium assembly"/>
    <property type="evidence" value="ECO:0007669"/>
    <property type="project" value="TreeGrafter"/>
</dbReference>
<comment type="caution">
    <text evidence="3">The sequence shown here is derived from an EMBL/GenBank/DDBJ whole genome shotgun (WGS) entry which is preliminary data.</text>
</comment>
<dbReference type="PANTHER" id="PTHR24213:SF17">
    <property type="entry name" value="DEMATIN"/>
    <property type="match status" value="1"/>
</dbReference>
<feature type="compositionally biased region" description="Polar residues" evidence="1">
    <location>
        <begin position="121"/>
        <end position="134"/>
    </location>
</feature>
<name>A0AAD9EX21_DISEL</name>
<organism evidence="3 4">
    <name type="scientific">Dissostichus eleginoides</name>
    <name type="common">Patagonian toothfish</name>
    <name type="synonym">Dissostichus amissus</name>
    <dbReference type="NCBI Taxonomy" id="100907"/>
    <lineage>
        <taxon>Eukaryota</taxon>
        <taxon>Metazoa</taxon>
        <taxon>Chordata</taxon>
        <taxon>Craniata</taxon>
        <taxon>Vertebrata</taxon>
        <taxon>Euteleostomi</taxon>
        <taxon>Actinopterygii</taxon>
        <taxon>Neopterygii</taxon>
        <taxon>Teleostei</taxon>
        <taxon>Neoteleostei</taxon>
        <taxon>Acanthomorphata</taxon>
        <taxon>Eupercaria</taxon>
        <taxon>Perciformes</taxon>
        <taxon>Notothenioidei</taxon>
        <taxon>Nototheniidae</taxon>
        <taxon>Dissostichus</taxon>
    </lineage>
</organism>
<keyword evidence="4" id="KW-1185">Reference proteome</keyword>
<dbReference type="GO" id="GO:0051015">
    <property type="term" value="F:actin filament binding"/>
    <property type="evidence" value="ECO:0007669"/>
    <property type="project" value="TreeGrafter"/>
</dbReference>
<dbReference type="GO" id="GO:0005886">
    <property type="term" value="C:plasma membrane"/>
    <property type="evidence" value="ECO:0007669"/>
    <property type="project" value="TreeGrafter"/>
</dbReference>
<dbReference type="GO" id="GO:0051017">
    <property type="term" value="P:actin filament bundle assembly"/>
    <property type="evidence" value="ECO:0007669"/>
    <property type="project" value="TreeGrafter"/>
</dbReference>
<proteinExistence type="predicted"/>
<protein>
    <submittedName>
        <fullName evidence="3">Dematin</fullName>
    </submittedName>
</protein>
<dbReference type="InterPro" id="IPR051618">
    <property type="entry name" value="Actin-binding_LIM"/>
</dbReference>
<evidence type="ECO:0000313" key="3">
    <source>
        <dbReference type="EMBL" id="KAK1884643.1"/>
    </source>
</evidence>
<feature type="domain" description="Putative adherens-junction anchoring" evidence="2">
    <location>
        <begin position="59"/>
        <end position="96"/>
    </location>
</feature>